<keyword evidence="4" id="KW-1185">Reference proteome</keyword>
<sequence length="238" mass="26218">MNLVVQSQRRKFNDQRVSDFNTPRTTMDYNKQVSAVQRSVSKPSTISNGKDARSISLTQSFPTDPQNLWDAITKPDRLKAWFSPVSGDLHVNGAYSIEGNASGTILECEAPKRFALTWEFCEGMSSVTVTLSHEPSSGTTLRLKHTFDVDDHWLQYGAGAAGIGWDMSFLGLAMHLRNLPKPSEDDWAASANAAEFTERSSVAWMIAAIRGGEAEDQAKAAAHNSTVFYLPGWESKTL</sequence>
<reference evidence="3" key="1">
    <citation type="submission" date="2023-06" db="EMBL/GenBank/DDBJ databases">
        <title>Conoideocrella luteorostrata (Hypocreales: Clavicipitaceae), a potential biocontrol fungus for elongate hemlock scale in United States Christmas tree production areas.</title>
        <authorList>
            <person name="Barrett H."/>
            <person name="Lovett B."/>
            <person name="Macias A.M."/>
            <person name="Stajich J.E."/>
            <person name="Kasson M.T."/>
        </authorList>
    </citation>
    <scope>NUCLEOTIDE SEQUENCE</scope>
    <source>
        <strain evidence="3">ARSEF 14590</strain>
    </source>
</reference>
<comment type="similarity">
    <text evidence="1">Belongs to the AHA1 family.</text>
</comment>
<protein>
    <recommendedName>
        <fullName evidence="2">Activator of Hsp90 ATPase homologue 1/2-like C-terminal domain-containing protein</fullName>
    </recommendedName>
</protein>
<dbReference type="InterPro" id="IPR013538">
    <property type="entry name" value="ASHA1/2-like_C"/>
</dbReference>
<comment type="caution">
    <text evidence="3">The sequence shown here is derived from an EMBL/GenBank/DDBJ whole genome shotgun (WGS) entry which is preliminary data.</text>
</comment>
<feature type="domain" description="Activator of Hsp90 ATPase homologue 1/2-like C-terminal" evidence="2">
    <location>
        <begin position="63"/>
        <end position="172"/>
    </location>
</feature>
<proteinExistence type="inferred from homology"/>
<dbReference type="InterPro" id="IPR023393">
    <property type="entry name" value="START-like_dom_sf"/>
</dbReference>
<evidence type="ECO:0000313" key="3">
    <source>
        <dbReference type="EMBL" id="KAK2595103.1"/>
    </source>
</evidence>
<organism evidence="3 4">
    <name type="scientific">Conoideocrella luteorostrata</name>
    <dbReference type="NCBI Taxonomy" id="1105319"/>
    <lineage>
        <taxon>Eukaryota</taxon>
        <taxon>Fungi</taxon>
        <taxon>Dikarya</taxon>
        <taxon>Ascomycota</taxon>
        <taxon>Pezizomycotina</taxon>
        <taxon>Sordariomycetes</taxon>
        <taxon>Hypocreomycetidae</taxon>
        <taxon>Hypocreales</taxon>
        <taxon>Clavicipitaceae</taxon>
        <taxon>Conoideocrella</taxon>
    </lineage>
</organism>
<evidence type="ECO:0000313" key="4">
    <source>
        <dbReference type="Proteomes" id="UP001251528"/>
    </source>
</evidence>
<dbReference type="EMBL" id="JASWJB010000143">
    <property type="protein sequence ID" value="KAK2595103.1"/>
    <property type="molecule type" value="Genomic_DNA"/>
</dbReference>
<accession>A0AAJ0CL79</accession>
<dbReference type="Gene3D" id="3.30.530.20">
    <property type="match status" value="1"/>
</dbReference>
<gene>
    <name evidence="3" type="ORF">QQS21_007188</name>
</gene>
<evidence type="ECO:0000256" key="1">
    <source>
        <dbReference type="ARBA" id="ARBA00006817"/>
    </source>
</evidence>
<dbReference type="Pfam" id="PF08327">
    <property type="entry name" value="AHSA1"/>
    <property type="match status" value="1"/>
</dbReference>
<dbReference type="AlphaFoldDB" id="A0AAJ0CL79"/>
<dbReference type="CDD" id="cd08899">
    <property type="entry name" value="SRPBCC_CalC_Aha1-like_6"/>
    <property type="match status" value="1"/>
</dbReference>
<dbReference type="SUPFAM" id="SSF55961">
    <property type="entry name" value="Bet v1-like"/>
    <property type="match status" value="1"/>
</dbReference>
<dbReference type="Proteomes" id="UP001251528">
    <property type="component" value="Unassembled WGS sequence"/>
</dbReference>
<evidence type="ECO:0000259" key="2">
    <source>
        <dbReference type="Pfam" id="PF08327"/>
    </source>
</evidence>
<name>A0AAJ0CL79_9HYPO</name>